<dbReference type="Pfam" id="PF03237">
    <property type="entry name" value="Terminase_6N"/>
    <property type="match status" value="1"/>
</dbReference>
<dbReference type="Gene3D" id="3.30.420.280">
    <property type="match status" value="1"/>
</dbReference>
<evidence type="ECO:0000313" key="1">
    <source>
        <dbReference type="EMBL" id="DAD83966.1"/>
    </source>
</evidence>
<proteinExistence type="predicted"/>
<dbReference type="EMBL" id="BK014949">
    <property type="protein sequence ID" value="DAD83966.1"/>
    <property type="molecule type" value="Genomic_DNA"/>
</dbReference>
<reference evidence="1" key="1">
    <citation type="journal article" date="2021" name="Proc. Natl. Acad. Sci. U.S.A.">
        <title>A Catalog of Tens of Thousands of Viruses from Human Metagenomes Reveals Hidden Associations with Chronic Diseases.</title>
        <authorList>
            <person name="Tisza M.J."/>
            <person name="Buck C.B."/>
        </authorList>
    </citation>
    <scope>NUCLEOTIDE SEQUENCE</scope>
    <source>
        <strain evidence="1">CtLR131</strain>
    </source>
</reference>
<name>A0A8S5MNX1_9CAUD</name>
<sequence length="470" mass="54833">MGTVTLDLDFSKVNPKQKLALEDTHKYIGYGGARGGGKSWFVKRKAILLAGNYAGIHSLIVRQSYPELMNNHIREMRSILHGVAKYVDKEKIFYFPNGSTIQFMYCQRDKDLDRFQGTEYDVIFIDEATHLSEYQIKTIGLCLRGANDFPKRIYFTTNPGGASHHYFKRIFIDKDYMPDENPEDYSFIQALMTDNTALMESQPDYIEQFKNLPEKQKRMFLYGLWDVAEGMFFEDFRVGTKEQQATGLYTHVIEPFEIPPNWTIYRSFDWGYHKPFSVGWWAVDYDGVLYRIMELYGCVKNEANEGLQWDPQQVFQRVKEIETTHRWLKGKNIIGIADPAIWQKTTGISIYDVAAKNGVYFQKGDNNRIAGWQQVHYRFTFAANGKPRMYIFNTCKNTIRTLPTLQYDEHKVEDLDTDGEDHIADEIRYMCNKLPIKPIKSKPIKVLADDPLNQRGEYRSSMNNYGIKIY</sequence>
<dbReference type="InterPro" id="IPR027417">
    <property type="entry name" value="P-loop_NTPase"/>
</dbReference>
<organism evidence="1">
    <name type="scientific">Siphoviridae sp. ctLR131</name>
    <dbReference type="NCBI Taxonomy" id="2826250"/>
    <lineage>
        <taxon>Viruses</taxon>
        <taxon>Duplodnaviria</taxon>
        <taxon>Heunggongvirae</taxon>
        <taxon>Uroviricota</taxon>
        <taxon>Caudoviricetes</taxon>
    </lineage>
</organism>
<dbReference type="Gene3D" id="3.40.50.300">
    <property type="entry name" value="P-loop containing nucleotide triphosphate hydrolases"/>
    <property type="match status" value="1"/>
</dbReference>
<protein>
    <submittedName>
        <fullName evidence="1">Large subunit terminase</fullName>
    </submittedName>
</protein>
<dbReference type="SUPFAM" id="SSF52540">
    <property type="entry name" value="P-loop containing nucleoside triphosphate hydrolases"/>
    <property type="match status" value="1"/>
</dbReference>
<accession>A0A8S5MNX1</accession>